<dbReference type="Gene3D" id="3.40.50.1000">
    <property type="entry name" value="HAD superfamily/HAD-like"/>
    <property type="match status" value="1"/>
</dbReference>
<evidence type="ECO:0000313" key="1">
    <source>
        <dbReference type="EMBL" id="OFW35607.1"/>
    </source>
</evidence>
<sequence length="251" mass="26783">MPVLYGPGWELSEISGLIFDKDGTIIDSHLYWGEIVRRRATAVIKHYGLSSANFDEICGFMGYSTELRRLKPAGPVALVARPEVIHSLAMGLTALSVKPETEELETLFGEVMTGFNKDILQYVKLLPGAEKFIARASEAGLKLSLVTSDSAVSAEKILAHTGLKQYFGPVIGRESVSADKKTGLPALAALSGMAVSPERTAAIGDAPVDAEMALRAGLKAAVMVASGQVLKSDLAELSRYVADSFAELDVR</sequence>
<dbReference type="Gene3D" id="1.10.150.240">
    <property type="entry name" value="Putative phosphatase, domain 2"/>
    <property type="match status" value="1"/>
</dbReference>
<comment type="caution">
    <text evidence="1">The sequence shown here is derived from an EMBL/GenBank/DDBJ whole genome shotgun (WGS) entry which is preliminary data.</text>
</comment>
<dbReference type="PANTHER" id="PTHR43434:SF22">
    <property type="entry name" value="PHOSPHOGLYCOLATE PHOSPHATASE"/>
    <property type="match status" value="1"/>
</dbReference>
<dbReference type="GO" id="GO:0006281">
    <property type="term" value="P:DNA repair"/>
    <property type="evidence" value="ECO:0007669"/>
    <property type="project" value="TreeGrafter"/>
</dbReference>
<dbReference type="InterPro" id="IPR023198">
    <property type="entry name" value="PGP-like_dom2"/>
</dbReference>
<dbReference type="AlphaFoldDB" id="A0A1F2URP5"/>
<gene>
    <name evidence="1" type="ORF">A2074_04075</name>
</gene>
<dbReference type="SFLD" id="SFLDS00003">
    <property type="entry name" value="Haloacid_Dehalogenase"/>
    <property type="match status" value="1"/>
</dbReference>
<dbReference type="EMBL" id="MELI01000012">
    <property type="protein sequence ID" value="OFW35607.1"/>
    <property type="molecule type" value="Genomic_DNA"/>
</dbReference>
<dbReference type="Pfam" id="PF00702">
    <property type="entry name" value="Hydrolase"/>
    <property type="match status" value="1"/>
</dbReference>
<dbReference type="PANTHER" id="PTHR43434">
    <property type="entry name" value="PHOSPHOGLYCOLATE PHOSPHATASE"/>
    <property type="match status" value="1"/>
</dbReference>
<dbReference type="InterPro" id="IPR023214">
    <property type="entry name" value="HAD_sf"/>
</dbReference>
<accession>A0A1F2URP5</accession>
<organism evidence="1 2">
    <name type="scientific">Candidatus Aquicultor primus</name>
    <dbReference type="NCBI Taxonomy" id="1797195"/>
    <lineage>
        <taxon>Bacteria</taxon>
        <taxon>Bacillati</taxon>
        <taxon>Actinomycetota</taxon>
        <taxon>Candidatus Aquicultoria</taxon>
        <taxon>Candidatus Aquicultorales</taxon>
        <taxon>Candidatus Aquicultoraceae</taxon>
        <taxon>Candidatus Aquicultor</taxon>
    </lineage>
</organism>
<name>A0A1F2URP5_9ACTN</name>
<dbReference type="InterPro" id="IPR050155">
    <property type="entry name" value="HAD-like_hydrolase_sf"/>
</dbReference>
<dbReference type="Proteomes" id="UP000178086">
    <property type="component" value="Unassembled WGS sequence"/>
</dbReference>
<dbReference type="GO" id="GO:0008967">
    <property type="term" value="F:phosphoglycolate phosphatase activity"/>
    <property type="evidence" value="ECO:0007669"/>
    <property type="project" value="TreeGrafter"/>
</dbReference>
<evidence type="ECO:0008006" key="3">
    <source>
        <dbReference type="Google" id="ProtNLM"/>
    </source>
</evidence>
<reference evidence="1 2" key="1">
    <citation type="journal article" date="2016" name="Nat. Commun.">
        <title>Thousands of microbial genomes shed light on interconnected biogeochemical processes in an aquifer system.</title>
        <authorList>
            <person name="Anantharaman K."/>
            <person name="Brown C.T."/>
            <person name="Hug L.A."/>
            <person name="Sharon I."/>
            <person name="Castelle C.J."/>
            <person name="Probst A.J."/>
            <person name="Thomas B.C."/>
            <person name="Singh A."/>
            <person name="Wilkins M.J."/>
            <person name="Karaoz U."/>
            <person name="Brodie E.L."/>
            <person name="Williams K.H."/>
            <person name="Hubbard S.S."/>
            <person name="Banfield J.F."/>
        </authorList>
    </citation>
    <scope>NUCLEOTIDE SEQUENCE [LARGE SCALE GENOMIC DNA]</scope>
</reference>
<evidence type="ECO:0000313" key="2">
    <source>
        <dbReference type="Proteomes" id="UP000178086"/>
    </source>
</evidence>
<protein>
    <recommendedName>
        <fullName evidence="3">HAD family hydrolase</fullName>
    </recommendedName>
</protein>
<dbReference type="SFLD" id="SFLDG01129">
    <property type="entry name" value="C1.5:_HAD__Beta-PGM__Phosphata"/>
    <property type="match status" value="1"/>
</dbReference>
<dbReference type="SUPFAM" id="SSF56784">
    <property type="entry name" value="HAD-like"/>
    <property type="match status" value="1"/>
</dbReference>
<proteinExistence type="predicted"/>
<dbReference type="InterPro" id="IPR036412">
    <property type="entry name" value="HAD-like_sf"/>
</dbReference>